<feature type="transmembrane region" description="Helical" evidence="1">
    <location>
        <begin position="12"/>
        <end position="33"/>
    </location>
</feature>
<sequence length="234" mass="25806">MKRFGFTLIEMVITLIVGSILVLGIAGFVELGAKGYSDTIERQRLQTQAKFVLEKMSREVRHAVPNIFTSTGSCISFYPITYSGFYRVSGQDIEFIVGQNESLDPADFANLSMIINPTTQLSSANNLFAFNDFTLSQQNDRFILSGAASTLVGQSVANRQYIFDASAGGQVNYCINNARITRNDTPLSDPIVSGFLDYLPANVQMNGLVRLNLIFTQQGETTSFQQDIQVLNVP</sequence>
<name>A0A3S0MGX8_9VIBR</name>
<dbReference type="InterPro" id="IPR012902">
    <property type="entry name" value="N_methyl_site"/>
</dbReference>
<protein>
    <submittedName>
        <fullName evidence="2">Prepilin-type N-terminal cleavage/methylation domain-containing protein</fullName>
    </submittedName>
</protein>
<organism evidence="2 3">
    <name type="scientific">Vibrio aquaticus</name>
    <dbReference type="NCBI Taxonomy" id="2496559"/>
    <lineage>
        <taxon>Bacteria</taxon>
        <taxon>Pseudomonadati</taxon>
        <taxon>Pseudomonadota</taxon>
        <taxon>Gammaproteobacteria</taxon>
        <taxon>Vibrionales</taxon>
        <taxon>Vibrionaceae</taxon>
        <taxon>Vibrio</taxon>
    </lineage>
</organism>
<dbReference type="Pfam" id="PF07963">
    <property type="entry name" value="N_methyl"/>
    <property type="match status" value="1"/>
</dbReference>
<reference evidence="2 3" key="1">
    <citation type="submission" date="2018-12" db="EMBL/GenBank/DDBJ databases">
        <title>Vibrio sp. isolated from China Sea.</title>
        <authorList>
            <person name="Li Y."/>
        </authorList>
    </citation>
    <scope>NUCLEOTIDE SEQUENCE [LARGE SCALE GENOMIC DNA]</scope>
    <source>
        <strain evidence="2 3">BEI207</strain>
    </source>
</reference>
<dbReference type="OrthoDB" id="9788802at2"/>
<evidence type="ECO:0000313" key="3">
    <source>
        <dbReference type="Proteomes" id="UP000268973"/>
    </source>
</evidence>
<keyword evidence="1" id="KW-0812">Transmembrane</keyword>
<accession>A0A3S0MGX8</accession>
<keyword evidence="3" id="KW-1185">Reference proteome</keyword>
<proteinExistence type="predicted"/>
<keyword evidence="1" id="KW-1133">Transmembrane helix</keyword>
<comment type="caution">
    <text evidence="2">The sequence shown here is derived from an EMBL/GenBank/DDBJ whole genome shotgun (WGS) entry which is preliminary data.</text>
</comment>
<dbReference type="NCBIfam" id="TIGR02532">
    <property type="entry name" value="IV_pilin_GFxxxE"/>
    <property type="match status" value="1"/>
</dbReference>
<evidence type="ECO:0000313" key="2">
    <source>
        <dbReference type="EMBL" id="RTZ14318.1"/>
    </source>
</evidence>
<gene>
    <name evidence="2" type="ORF">EJ063_16845</name>
</gene>
<dbReference type="AlphaFoldDB" id="A0A3S0MGX8"/>
<keyword evidence="1" id="KW-0472">Membrane</keyword>
<evidence type="ECO:0000256" key="1">
    <source>
        <dbReference type="SAM" id="Phobius"/>
    </source>
</evidence>
<dbReference type="Proteomes" id="UP000268973">
    <property type="component" value="Unassembled WGS sequence"/>
</dbReference>
<dbReference type="RefSeq" id="WP_126575499.1">
    <property type="nucleotide sequence ID" value="NZ_RXZH01000009.1"/>
</dbReference>
<dbReference type="EMBL" id="RXZH01000009">
    <property type="protein sequence ID" value="RTZ14318.1"/>
    <property type="molecule type" value="Genomic_DNA"/>
</dbReference>